<sequence>MSSSTLSVAELSIVESSVVEDKKGVDSEKQVDVEKQTVNPVSDLDDDPNLQDGAEVFEDDSPYPEVRAAVANTDDPDMPCATFRAWFVGLIWAVIIPGLDQFFFFRYPSVTITGIVAQLISFPLMRLWARYMPAIKIFGVSLNPGPFSIKEHVIITIMANVGSGSAYATDIVAVQRVFYNQFPSFGYSWMLVMSTQLIGFSIGGIARRFLVQPPSMIWPANLVTCTLFNTLHAQQYAGMGSRGGISRERFFAYVFVGAFCWYFIPGYLFTALSTFNWICWIVPNDVVVSQIFGTASGLGMSILTFDWAQITFIGSPLATPWWAEANVAAAVVFFFWFLTPVLYYTNTWYSKYMPISSTGSFDNTGSPYNVTQILTEGTFDEEKYKGYSPLFLSTTFALSYGLSFASVTATITHTILYYRKQIWIQARKSMSEQADIHARLMSKYPQVPQWWYATIFVAMFVFGVVCIEVWHTEMPVWAFILALCISFFYILPIGMIQAITNQQVGLNVITELIIGYALPGRPVAMMMFKTWGYITMAQALLFTSDFKLGHYMKVPPRPMFWCQVIATAVAGTVQLGVQSWVFSNIPDLCTPHQKDHFTCPSTTVFGTASIIWGVIGPARQFNGGRIFNGLMWFFLIGAAVPVISYLIQRKYPRSFLRYINWPVIFTGTGLIPPATPSNYVTWCVVGFIFNFIIRRRYFDWWAKYNYVLSAGLDSGLAIATIVIFFCLQYPNDGMIGANSIQKWWGNTVYTNTADWNGTPLLSLAPGRTFGSVVERATRNGELIAITVSSLIGLVVLVNHSMTVNESPVNIASASVPVHLQSPHPSSLLVDHEDIQALDTIADLSERNTATPVARLPAEILLYIFVWFTSWNESDWRTDRHIDWRPVILSHVCSRWRRVVLESSVLWTCLPFHKGFGTRRTLIHRAKEQSVDIVHVPLPDTPDTYDLHFEENLRRLSDRWRSVLWESSEQKMQHMLSVLNDGTVSMPLLHTLEIGLRQRNLPGSPLYRRVTEPGDSRDSLFPSLEYMCLSHISLTELPPTTFPRLRSLTLHWPAQYPATRPILFRMSSLLVFLQRASELQELIFLESSPLMDVHLRRVGTVGDHRLPPSTDHGIHFSPVVAPHLRQLEWSYAPPRDLWRFFLHVDVPNLRHLQLRLDAADHRWYTLYDGRLEPLESQDDILPVVQDNEVLSFSHLMELSLYATDIDGLCLALRRMTFPRLRSLTLAFMRKRALRMAKADHRRKSGLGKLPPLECIFHDPRLAMLTHLTMSDFMLESPVAMRMLAYLRSLEHLTLDKCEGAGEVVCGLSGAECGSALGAVRSWVCPKLQHLVIIDCKDVTLRCLRETVLVRKAYAEGRVQDKRASRPVKGLRRAVKHPFPSSVGRASAGGCAAESALTELYAAIPSHPLERIRTVILQGGSISETELSSLRGADCGVDDLQWMP</sequence>
<keyword evidence="2" id="KW-1185">Reference proteome</keyword>
<dbReference type="EMBL" id="JANHOG010000041">
    <property type="protein sequence ID" value="KAJ3559177.1"/>
    <property type="molecule type" value="Genomic_DNA"/>
</dbReference>
<name>A0ACC1TEE7_9APHY</name>
<reference evidence="1" key="1">
    <citation type="submission" date="2022-07" db="EMBL/GenBank/DDBJ databases">
        <title>Genome Sequence of Phlebia brevispora.</title>
        <authorList>
            <person name="Buettner E."/>
        </authorList>
    </citation>
    <scope>NUCLEOTIDE SEQUENCE</scope>
    <source>
        <strain evidence="1">MPL23</strain>
    </source>
</reference>
<dbReference type="Proteomes" id="UP001148662">
    <property type="component" value="Unassembled WGS sequence"/>
</dbReference>
<comment type="caution">
    <text evidence="1">The sequence shown here is derived from an EMBL/GenBank/DDBJ whole genome shotgun (WGS) entry which is preliminary data.</text>
</comment>
<evidence type="ECO:0000313" key="1">
    <source>
        <dbReference type="EMBL" id="KAJ3559177.1"/>
    </source>
</evidence>
<protein>
    <submittedName>
        <fullName evidence="1">Uncharacterized protein</fullName>
    </submittedName>
</protein>
<organism evidence="1 2">
    <name type="scientific">Phlebia brevispora</name>
    <dbReference type="NCBI Taxonomy" id="194682"/>
    <lineage>
        <taxon>Eukaryota</taxon>
        <taxon>Fungi</taxon>
        <taxon>Dikarya</taxon>
        <taxon>Basidiomycota</taxon>
        <taxon>Agaricomycotina</taxon>
        <taxon>Agaricomycetes</taxon>
        <taxon>Polyporales</taxon>
        <taxon>Meruliaceae</taxon>
        <taxon>Phlebia</taxon>
    </lineage>
</organism>
<evidence type="ECO:0000313" key="2">
    <source>
        <dbReference type="Proteomes" id="UP001148662"/>
    </source>
</evidence>
<accession>A0ACC1TEE7</accession>
<proteinExistence type="predicted"/>
<gene>
    <name evidence="1" type="ORF">NM688_g499</name>
</gene>